<proteinExistence type="predicted"/>
<reference evidence="3" key="1">
    <citation type="submission" date="2021-04" db="EMBL/GenBank/DDBJ databases">
        <title>Complete Genome Sequences of Macrococcus spp. from dog and cattle.</title>
        <authorList>
            <person name="Schwendener S."/>
            <person name="Perreten V."/>
        </authorList>
    </citation>
    <scope>NUCLEOTIDE SEQUENCE</scope>
    <source>
        <strain evidence="3">Epi0143-OL</strain>
    </source>
</reference>
<protein>
    <submittedName>
        <fullName evidence="3">Insulinase family protein</fullName>
    </submittedName>
</protein>
<evidence type="ECO:0000313" key="4">
    <source>
        <dbReference type="Proteomes" id="UP001057381"/>
    </source>
</evidence>
<sequence length="422" mass="48332">MKELIYEQIDESLFETTLNNGLKLFVIPKKGFQKTYVTLTTRYGSLHNQFVPYGADDMIKMPEGIAHFLEHKMFEKEEGDMFNAFSKNGASANAFTSYDRTSYLFTAVDNIEANIKLLLSMVQRPYFSKESVEKEIGIIAEEIQMYQDQPNYRLYYQTLQGMYHDHPVKEDIAGSIASINDITADKLYSCYHTFYRPENMVMFIVGNIDPETIAEVVDANQYAVSDTAYFARTADIHEPPHVKEALLEQTADVQQPKLMLGIKAELHQLDQSLIQTELEVMFILDLLLGEQTAFYHELLADGLIDDTFGYSFTLEPTFSHLFIAGSTKQPDVLKARLIERLTHYSFSDEAFARLVKQTIGEYISSLNSPEYIANQFTRYYFNGAVLFDILPILEQLTLKDSLNTFSKIDVTRMTDSRLMPNG</sequence>
<dbReference type="Gene3D" id="3.30.830.10">
    <property type="entry name" value="Metalloenzyme, LuxS/M16 peptidase-like"/>
    <property type="match status" value="2"/>
</dbReference>
<dbReference type="InterPro" id="IPR050361">
    <property type="entry name" value="MPP/UQCRC_Complex"/>
</dbReference>
<dbReference type="Pfam" id="PF00675">
    <property type="entry name" value="Peptidase_M16"/>
    <property type="match status" value="1"/>
</dbReference>
<dbReference type="PANTHER" id="PTHR11851:SF134">
    <property type="entry name" value="ZINC-DEPENDENT PROTEASE"/>
    <property type="match status" value="1"/>
</dbReference>
<dbReference type="KEGG" id="mequ:KFV11_04920"/>
<evidence type="ECO:0000259" key="2">
    <source>
        <dbReference type="Pfam" id="PF05193"/>
    </source>
</evidence>
<dbReference type="InterPro" id="IPR011765">
    <property type="entry name" value="Pept_M16_N"/>
</dbReference>
<organism evidence="3 4">
    <name type="scientific">Macrococcus equipercicus</name>
    <dbReference type="NCBI Taxonomy" id="69967"/>
    <lineage>
        <taxon>Bacteria</taxon>
        <taxon>Bacillati</taxon>
        <taxon>Bacillota</taxon>
        <taxon>Bacilli</taxon>
        <taxon>Bacillales</taxon>
        <taxon>Staphylococcaceae</taxon>
        <taxon>Macrococcus</taxon>
    </lineage>
</organism>
<dbReference type="InterPro" id="IPR011249">
    <property type="entry name" value="Metalloenz_LuxS/M16"/>
</dbReference>
<gene>
    <name evidence="3" type="ORF">KFV11_04920</name>
</gene>
<dbReference type="Proteomes" id="UP001057381">
    <property type="component" value="Chromosome"/>
</dbReference>
<accession>A0A9Q9BQ88</accession>
<dbReference type="NCBIfam" id="NF047421">
    <property type="entry name" value="YfmH_fam"/>
    <property type="match status" value="1"/>
</dbReference>
<dbReference type="Pfam" id="PF05193">
    <property type="entry name" value="Peptidase_M16_C"/>
    <property type="match status" value="1"/>
</dbReference>
<dbReference type="SUPFAM" id="SSF63411">
    <property type="entry name" value="LuxS/MPP-like metallohydrolase"/>
    <property type="match status" value="2"/>
</dbReference>
<dbReference type="AlphaFoldDB" id="A0A9Q9BQ88"/>
<evidence type="ECO:0000259" key="1">
    <source>
        <dbReference type="Pfam" id="PF00675"/>
    </source>
</evidence>
<dbReference type="PANTHER" id="PTHR11851">
    <property type="entry name" value="METALLOPROTEASE"/>
    <property type="match status" value="1"/>
</dbReference>
<feature type="domain" description="Peptidase M16 N-terminal" evidence="1">
    <location>
        <begin position="63"/>
        <end position="173"/>
    </location>
</feature>
<dbReference type="EMBL" id="CP073809">
    <property type="protein sequence ID" value="UTH14700.1"/>
    <property type="molecule type" value="Genomic_DNA"/>
</dbReference>
<evidence type="ECO:0000313" key="3">
    <source>
        <dbReference type="EMBL" id="UTH14700.1"/>
    </source>
</evidence>
<dbReference type="InterPro" id="IPR007863">
    <property type="entry name" value="Peptidase_M16_C"/>
</dbReference>
<dbReference type="GO" id="GO:0046872">
    <property type="term" value="F:metal ion binding"/>
    <property type="evidence" value="ECO:0007669"/>
    <property type="project" value="InterPro"/>
</dbReference>
<dbReference type="RefSeq" id="WP_254250486.1">
    <property type="nucleotide sequence ID" value="NZ_CP073809.1"/>
</dbReference>
<feature type="domain" description="Peptidase M16 C-terminal" evidence="2">
    <location>
        <begin position="181"/>
        <end position="355"/>
    </location>
</feature>
<name>A0A9Q9BQ88_9STAP</name>